<dbReference type="OrthoDB" id="9810943at2"/>
<dbReference type="Proteomes" id="UP000231134">
    <property type="component" value="Unassembled WGS sequence"/>
</dbReference>
<dbReference type="RefSeq" id="WP_100424414.1">
    <property type="nucleotide sequence ID" value="NZ_JAQXKX010000032.1"/>
</dbReference>
<dbReference type="AlphaFoldDB" id="A0A2M9A3L4"/>
<organism evidence="2 3">
    <name type="scientific">Hallerella succinigenes</name>
    <dbReference type="NCBI Taxonomy" id="1896222"/>
    <lineage>
        <taxon>Bacteria</taxon>
        <taxon>Pseudomonadati</taxon>
        <taxon>Fibrobacterota</taxon>
        <taxon>Fibrobacteria</taxon>
        <taxon>Fibrobacterales</taxon>
        <taxon>Fibrobacteraceae</taxon>
        <taxon>Hallerella</taxon>
    </lineage>
</organism>
<reference evidence="2 3" key="1">
    <citation type="submission" date="2017-11" db="EMBL/GenBank/DDBJ databases">
        <title>Animal gut microbial communities from fecal samples from Wisconsin, USA.</title>
        <authorList>
            <person name="Neumann A."/>
        </authorList>
    </citation>
    <scope>NUCLEOTIDE SEQUENCE [LARGE SCALE GENOMIC DNA]</scope>
    <source>
        <strain evidence="2 3">UWS3</strain>
    </source>
</reference>
<keyword evidence="1" id="KW-0732">Signal</keyword>
<dbReference type="PROSITE" id="PS51257">
    <property type="entry name" value="PROKAR_LIPOPROTEIN"/>
    <property type="match status" value="1"/>
</dbReference>
<evidence type="ECO:0000256" key="1">
    <source>
        <dbReference type="SAM" id="SignalP"/>
    </source>
</evidence>
<keyword evidence="3" id="KW-1185">Reference proteome</keyword>
<evidence type="ECO:0000313" key="2">
    <source>
        <dbReference type="EMBL" id="PJJ40312.1"/>
    </source>
</evidence>
<sequence length="306" mass="33561">MSLFKGIVPSALTLSFLGLVACGSVDNDPPKLESVFGTVSAMDTLVAVFDKSIEDFDDSLVTSNQPITVVKQKGKKIYIVGATDTLASIPRFAVDSDYDTLKFANIQDEDGNKSKLQTVTFSTYPFLDSDEYEYNKEGTCYSNKKPADADVLTDSTGSKFYNGAKTTKTLTVTGILGGQYSKNCEDDADTYRIFLQKRDTISIQLEARSTDIPLQLVVLGPSKIGAAPAECTDDNQEFFTYDMKNQKKVAPIDTIVGIGDIHECGTTTITDKLAYYIQVRYSDGLTTSEQRPQAYKLSVTLHPIKK</sequence>
<protein>
    <recommendedName>
        <fullName evidence="4">DUF4377 domain-containing protein</fullName>
    </recommendedName>
</protein>
<evidence type="ECO:0000313" key="3">
    <source>
        <dbReference type="Proteomes" id="UP000231134"/>
    </source>
</evidence>
<dbReference type="EMBL" id="PGEX01000001">
    <property type="protein sequence ID" value="PJJ40312.1"/>
    <property type="molecule type" value="Genomic_DNA"/>
</dbReference>
<accession>A0A2M9A3L4</accession>
<evidence type="ECO:0008006" key="4">
    <source>
        <dbReference type="Google" id="ProtNLM"/>
    </source>
</evidence>
<comment type="caution">
    <text evidence="2">The sequence shown here is derived from an EMBL/GenBank/DDBJ whole genome shotgun (WGS) entry which is preliminary data.</text>
</comment>
<name>A0A2M9A3L4_9BACT</name>
<proteinExistence type="predicted"/>
<feature type="signal peptide" evidence="1">
    <location>
        <begin position="1"/>
        <end position="21"/>
    </location>
</feature>
<feature type="chain" id="PRO_5014663794" description="DUF4377 domain-containing protein" evidence="1">
    <location>
        <begin position="22"/>
        <end position="306"/>
    </location>
</feature>
<gene>
    <name evidence="2" type="ORF">BGX16_0230</name>
</gene>